<dbReference type="Proteomes" id="UP000054538">
    <property type="component" value="Unassembled WGS sequence"/>
</dbReference>
<dbReference type="EMBL" id="KN824839">
    <property type="protein sequence ID" value="KIL00224.1"/>
    <property type="molecule type" value="Genomic_DNA"/>
</dbReference>
<evidence type="ECO:0000313" key="3">
    <source>
        <dbReference type="Proteomes" id="UP000054538"/>
    </source>
</evidence>
<sequence>MICFLISVVLIPSSWQKTGRKNNYRLLVPTCVWRGMLQLRITYPFQTGNHSRQWAAVRDIILPDARLLFLPQWNVSGAMAPIGNSYRLDMSWRTASLTTALPRYPVASKERWPPCRNADPQDREAGWCSQYLCCSTI</sequence>
<protein>
    <submittedName>
        <fullName evidence="2">Uncharacterized protein</fullName>
    </submittedName>
</protein>
<dbReference type="HOGENOM" id="CLU_1865764_0_0_1"/>
<organism evidence="2 3">
    <name type="scientific">Paxillus rubicundulus Ve08.2h10</name>
    <dbReference type="NCBI Taxonomy" id="930991"/>
    <lineage>
        <taxon>Eukaryota</taxon>
        <taxon>Fungi</taxon>
        <taxon>Dikarya</taxon>
        <taxon>Basidiomycota</taxon>
        <taxon>Agaricomycotina</taxon>
        <taxon>Agaricomycetes</taxon>
        <taxon>Agaricomycetidae</taxon>
        <taxon>Boletales</taxon>
        <taxon>Paxilineae</taxon>
        <taxon>Paxillaceae</taxon>
        <taxon>Paxillus</taxon>
    </lineage>
</organism>
<dbReference type="AlphaFoldDB" id="A0A0D0DXD5"/>
<keyword evidence="3" id="KW-1185">Reference proteome</keyword>
<feature type="chain" id="PRO_5002209294" evidence="1">
    <location>
        <begin position="17"/>
        <end position="137"/>
    </location>
</feature>
<dbReference type="InParanoid" id="A0A0D0DXD5"/>
<name>A0A0D0DXD5_9AGAM</name>
<evidence type="ECO:0000313" key="2">
    <source>
        <dbReference type="EMBL" id="KIL00224.1"/>
    </source>
</evidence>
<gene>
    <name evidence="2" type="ORF">PAXRUDRAFT_316918</name>
</gene>
<feature type="signal peptide" evidence="1">
    <location>
        <begin position="1"/>
        <end position="16"/>
    </location>
</feature>
<accession>A0A0D0DXD5</accession>
<reference evidence="3" key="2">
    <citation type="submission" date="2015-01" db="EMBL/GenBank/DDBJ databases">
        <title>Evolutionary Origins and Diversification of the Mycorrhizal Mutualists.</title>
        <authorList>
            <consortium name="DOE Joint Genome Institute"/>
            <consortium name="Mycorrhizal Genomics Consortium"/>
            <person name="Kohler A."/>
            <person name="Kuo A."/>
            <person name="Nagy L.G."/>
            <person name="Floudas D."/>
            <person name="Copeland A."/>
            <person name="Barry K.W."/>
            <person name="Cichocki N."/>
            <person name="Veneault-Fourrey C."/>
            <person name="LaButti K."/>
            <person name="Lindquist E.A."/>
            <person name="Lipzen A."/>
            <person name="Lundell T."/>
            <person name="Morin E."/>
            <person name="Murat C."/>
            <person name="Riley R."/>
            <person name="Ohm R."/>
            <person name="Sun H."/>
            <person name="Tunlid A."/>
            <person name="Henrissat B."/>
            <person name="Grigoriev I.V."/>
            <person name="Hibbett D.S."/>
            <person name="Martin F."/>
        </authorList>
    </citation>
    <scope>NUCLEOTIDE SEQUENCE [LARGE SCALE GENOMIC DNA]</scope>
    <source>
        <strain evidence="3">Ve08.2h10</strain>
    </source>
</reference>
<keyword evidence="1" id="KW-0732">Signal</keyword>
<evidence type="ECO:0000256" key="1">
    <source>
        <dbReference type="SAM" id="SignalP"/>
    </source>
</evidence>
<proteinExistence type="predicted"/>
<reference evidence="2 3" key="1">
    <citation type="submission" date="2014-04" db="EMBL/GenBank/DDBJ databases">
        <authorList>
            <consortium name="DOE Joint Genome Institute"/>
            <person name="Kuo A."/>
            <person name="Kohler A."/>
            <person name="Jargeat P."/>
            <person name="Nagy L.G."/>
            <person name="Floudas D."/>
            <person name="Copeland A."/>
            <person name="Barry K.W."/>
            <person name="Cichocki N."/>
            <person name="Veneault-Fourrey C."/>
            <person name="LaButti K."/>
            <person name="Lindquist E.A."/>
            <person name="Lipzen A."/>
            <person name="Lundell T."/>
            <person name="Morin E."/>
            <person name="Murat C."/>
            <person name="Sun H."/>
            <person name="Tunlid A."/>
            <person name="Henrissat B."/>
            <person name="Grigoriev I.V."/>
            <person name="Hibbett D.S."/>
            <person name="Martin F."/>
            <person name="Nordberg H.P."/>
            <person name="Cantor M.N."/>
            <person name="Hua S.X."/>
        </authorList>
    </citation>
    <scope>NUCLEOTIDE SEQUENCE [LARGE SCALE GENOMIC DNA]</scope>
    <source>
        <strain evidence="2 3">Ve08.2h10</strain>
    </source>
</reference>